<comment type="caution">
    <text evidence="1">The sequence shown here is derived from an EMBL/GenBank/DDBJ whole genome shotgun (WGS) entry which is preliminary data.</text>
</comment>
<reference evidence="1 2" key="1">
    <citation type="submission" date="2019-02" db="EMBL/GenBank/DDBJ databases">
        <title>Genomic Encyclopedia of Type Strains, Phase IV (KMG-IV): sequencing the most valuable type-strain genomes for metagenomic binning, comparative biology and taxonomic classification.</title>
        <authorList>
            <person name="Goeker M."/>
        </authorList>
    </citation>
    <scope>NUCLEOTIDE SEQUENCE [LARGE SCALE GENOMIC DNA]</scope>
    <source>
        <strain evidence="1 2">DSM 18116</strain>
    </source>
</reference>
<keyword evidence="2" id="KW-1185">Reference proteome</keyword>
<dbReference type="Pfam" id="PF16396">
    <property type="entry name" value="DUF5005"/>
    <property type="match status" value="1"/>
</dbReference>
<dbReference type="Gene3D" id="2.115.10.20">
    <property type="entry name" value="Glycosyl hydrolase domain, family 43"/>
    <property type="match status" value="1"/>
</dbReference>
<dbReference type="OrthoDB" id="9765957at2"/>
<dbReference type="PROSITE" id="PS51257">
    <property type="entry name" value="PROKAR_LIPOPROTEIN"/>
    <property type="match status" value="1"/>
</dbReference>
<dbReference type="InterPro" id="IPR032169">
    <property type="entry name" value="DUF5005"/>
</dbReference>
<dbReference type="InterPro" id="IPR023296">
    <property type="entry name" value="Glyco_hydro_beta-prop_sf"/>
</dbReference>
<name>A0A4Q7MVL8_9BACT</name>
<dbReference type="RefSeq" id="WP_130541657.1">
    <property type="nucleotide sequence ID" value="NZ_CP042431.1"/>
</dbReference>
<sequence>MRLLLPVLLCALIFSGCKKDDLEKQEFEKAILFFNVEGQLGKTEITRTVDTSRVRLAMPTGTDMSAIAPSIMVSDGASILPASGEIINFAANNNKYTYKVTAKNGTVRNWLVEISVIDNIYDSLVLIPNTGEWGEQLMVFHDTVYNKYLTRYSGWNGGDGCVSIPLPNGNVVWSFQDSFFGEVRPDRARIDNVFVRNAGFIQLGRSTAPTSYVQLNPTGPNGKAATWVTVPGATNGDEKLYWGGPAQVLGNEVQMVMGQLHLINGVLEHQSTDVAVFTLPDMQQKEIIQQKYIGALPFDASLFKASDGYTYMYTTQAFGICASHVYVARAANNDITGQWEFYTKNGWSASQPATEDLVSLLEDNATQPNVFEKNGKYYLVSQTTCYGRDIKIWESGSPTGPFTNGRTLYRIPAQYSLPEFITYNAVVHHAISRYGELVISYNINPTDFWSNFNNPGSADRYRPYFVRVFNWE</sequence>
<accession>A0A4Q7MVL8</accession>
<gene>
    <name evidence="1" type="ORF">EV199_3021</name>
</gene>
<dbReference type="SUPFAM" id="SSF75005">
    <property type="entry name" value="Arabinanase/levansucrase/invertase"/>
    <property type="match status" value="1"/>
</dbReference>
<organism evidence="1 2">
    <name type="scientific">Pseudobacter ginsenosidimutans</name>
    <dbReference type="NCBI Taxonomy" id="661488"/>
    <lineage>
        <taxon>Bacteria</taxon>
        <taxon>Pseudomonadati</taxon>
        <taxon>Bacteroidota</taxon>
        <taxon>Chitinophagia</taxon>
        <taxon>Chitinophagales</taxon>
        <taxon>Chitinophagaceae</taxon>
        <taxon>Pseudobacter</taxon>
    </lineage>
</organism>
<dbReference type="Gene3D" id="2.60.40.2340">
    <property type="match status" value="1"/>
</dbReference>
<dbReference type="EMBL" id="SGXA01000002">
    <property type="protein sequence ID" value="RZS71120.1"/>
    <property type="molecule type" value="Genomic_DNA"/>
</dbReference>
<protein>
    <submittedName>
        <fullName evidence="1">Uncharacterized protein DUF5005</fullName>
    </submittedName>
</protein>
<dbReference type="AlphaFoldDB" id="A0A4Q7MVL8"/>
<evidence type="ECO:0000313" key="2">
    <source>
        <dbReference type="Proteomes" id="UP000293874"/>
    </source>
</evidence>
<dbReference type="Proteomes" id="UP000293874">
    <property type="component" value="Unassembled WGS sequence"/>
</dbReference>
<evidence type="ECO:0000313" key="1">
    <source>
        <dbReference type="EMBL" id="RZS71120.1"/>
    </source>
</evidence>
<proteinExistence type="predicted"/>